<sequence>MPVASAGSRGRSRPPAEIASMFRLWRAFADAVFYATLVLGLGGLLGNALVLWHLGLHIQRGPFSVYALHLAAADFLFLACLVGFSAARAALGALDFPSDTVTFLCFAAGLWLLAALSTERCLSHLLPACYPRCRPRHTSAAACALIWALSLPAVLLPADACGHLRRRARPLACVSYHAAQVAWLACLAAAACVSGLALFCWVACCSRRARPHFYGVVLGAVLLLALGGLPFALHWSLGGLLRALLPALGPVARLLACVHAGAKPLVYFAVCRQRGRREPLRAVLQRALGDKPEPGAPGPSLPLRLM</sequence>
<dbReference type="InterPro" id="IPR026234">
    <property type="entry name" value="MRGPCRFAMILY"/>
</dbReference>
<dbReference type="EMBL" id="HG426174">
    <property type="protein sequence ID" value="CDG86292.1"/>
    <property type="molecule type" value="Genomic_DNA"/>
</dbReference>
<feature type="transmembrane region" description="Helical" evidence="10">
    <location>
        <begin position="213"/>
        <end position="233"/>
    </location>
</feature>
<protein>
    <submittedName>
        <fullName evidence="11">Mas-related G protein-coupled receptor E</fullName>
    </submittedName>
</protein>
<dbReference type="PANTHER" id="PTHR11334">
    <property type="entry name" value="MAS-RELATED G-PROTEIN COUPLED RECEPTOR"/>
    <property type="match status" value="1"/>
</dbReference>
<proteinExistence type="inferred from homology"/>
<dbReference type="SUPFAM" id="SSF81321">
    <property type="entry name" value="Family A G protein-coupled receptor-like"/>
    <property type="match status" value="1"/>
</dbReference>
<dbReference type="PANTHER" id="PTHR11334:SF32">
    <property type="entry name" value="MAS-RELATED G-PROTEIN COUPLED RECEPTOR MEMBER G"/>
    <property type="match status" value="1"/>
</dbReference>
<dbReference type="GO" id="GO:0005886">
    <property type="term" value="C:plasma membrane"/>
    <property type="evidence" value="ECO:0007669"/>
    <property type="project" value="UniProtKB-SubCell"/>
</dbReference>
<comment type="similarity">
    <text evidence="9">Belongs to the G-protein coupled receptor 1 family. Mas subfamily.</text>
</comment>
<accession>W8W3H6</accession>
<evidence type="ECO:0000256" key="4">
    <source>
        <dbReference type="ARBA" id="ARBA00022989"/>
    </source>
</evidence>
<reference evidence="11" key="2">
    <citation type="journal article" date="2016" name="Data Brief">
        <title>Curated eutherian third party data gene data sets.</title>
        <authorList>
            <person name="Premzl M."/>
        </authorList>
    </citation>
    <scope>NUCLEOTIDE SEQUENCE</scope>
</reference>
<dbReference type="GO" id="GO:0004930">
    <property type="term" value="F:G protein-coupled receptor activity"/>
    <property type="evidence" value="ECO:0007669"/>
    <property type="project" value="UniProtKB-KW"/>
</dbReference>
<evidence type="ECO:0000256" key="10">
    <source>
        <dbReference type="SAM" id="Phobius"/>
    </source>
</evidence>
<evidence type="ECO:0000256" key="7">
    <source>
        <dbReference type="ARBA" id="ARBA00023170"/>
    </source>
</evidence>
<feature type="transmembrane region" description="Helical" evidence="10">
    <location>
        <begin position="101"/>
        <end position="118"/>
    </location>
</feature>
<dbReference type="PRINTS" id="PR02108">
    <property type="entry name" value="MRGPCRFAMILY"/>
</dbReference>
<feature type="transmembrane region" description="Helical" evidence="10">
    <location>
        <begin position="139"/>
        <end position="158"/>
    </location>
</feature>
<dbReference type="KEGG" id="dnm:101414743"/>
<evidence type="ECO:0000256" key="5">
    <source>
        <dbReference type="ARBA" id="ARBA00023040"/>
    </source>
</evidence>
<comment type="subcellular location">
    <subcellularLocation>
        <location evidence="1">Cell membrane</location>
        <topology evidence="1">Multi-pass membrane protein</topology>
    </subcellularLocation>
</comment>
<keyword evidence="6 10" id="KW-0472">Membrane</keyword>
<evidence type="ECO:0000313" key="11">
    <source>
        <dbReference type="EMBL" id="CDG86292.1"/>
    </source>
</evidence>
<name>W8W3H6_DASNO</name>
<dbReference type="AlphaFoldDB" id="W8W3H6"/>
<evidence type="ECO:0000256" key="3">
    <source>
        <dbReference type="ARBA" id="ARBA00022692"/>
    </source>
</evidence>
<dbReference type="HOGENOM" id="CLU_009579_4_1_1"/>
<keyword evidence="3 10" id="KW-0812">Transmembrane</keyword>
<feature type="transmembrane region" description="Helical" evidence="10">
    <location>
        <begin position="178"/>
        <end position="201"/>
    </location>
</feature>
<evidence type="ECO:0000256" key="6">
    <source>
        <dbReference type="ARBA" id="ARBA00023136"/>
    </source>
</evidence>
<evidence type="ECO:0000256" key="8">
    <source>
        <dbReference type="ARBA" id="ARBA00023224"/>
    </source>
</evidence>
<feature type="transmembrane region" description="Helical" evidence="10">
    <location>
        <begin position="66"/>
        <end position="89"/>
    </location>
</feature>
<keyword evidence="2" id="KW-1003">Cell membrane</keyword>
<evidence type="ECO:0000256" key="2">
    <source>
        <dbReference type="ARBA" id="ARBA00022475"/>
    </source>
</evidence>
<evidence type="ECO:0000256" key="1">
    <source>
        <dbReference type="ARBA" id="ARBA00004651"/>
    </source>
</evidence>
<evidence type="ECO:0000256" key="9">
    <source>
        <dbReference type="ARBA" id="ARBA00061394"/>
    </source>
</evidence>
<dbReference type="PRINTS" id="PR00237">
    <property type="entry name" value="GPCRRHODOPSN"/>
</dbReference>
<dbReference type="InterPro" id="IPR000276">
    <property type="entry name" value="GPCR_Rhodpsn"/>
</dbReference>
<reference evidence="11" key="3">
    <citation type="journal article" date="2019" name="Gene Rep">
        <title>Eutherian third-party data gene collections.</title>
        <authorList>
            <person name="Premzl M."/>
        </authorList>
    </citation>
    <scope>NUCLEOTIDE SEQUENCE</scope>
</reference>
<gene>
    <name evidence="11" type="primary">MGRE</name>
</gene>
<keyword evidence="7 11" id="KW-0675">Receptor</keyword>
<dbReference type="OrthoDB" id="9450540at2759"/>
<dbReference type="Gene3D" id="1.20.1070.10">
    <property type="entry name" value="Rhodopsin 7-helix transmembrane proteins"/>
    <property type="match status" value="1"/>
</dbReference>
<keyword evidence="8" id="KW-0807">Transducer</keyword>
<organism evidence="11">
    <name type="scientific">Dasypus novemcinctus</name>
    <name type="common">Nine-banded armadillo</name>
    <dbReference type="NCBI Taxonomy" id="9361"/>
    <lineage>
        <taxon>Eukaryota</taxon>
        <taxon>Metazoa</taxon>
        <taxon>Chordata</taxon>
        <taxon>Craniata</taxon>
        <taxon>Vertebrata</taxon>
        <taxon>Euteleostomi</taxon>
        <taxon>Mammalia</taxon>
        <taxon>Eutheria</taxon>
        <taxon>Xenarthra</taxon>
        <taxon>Cingulata</taxon>
        <taxon>Dasypodidae</taxon>
        <taxon>Dasypus</taxon>
    </lineage>
</organism>
<feature type="transmembrane region" description="Helical" evidence="10">
    <location>
        <begin position="253"/>
        <end position="271"/>
    </location>
</feature>
<reference evidence="11" key="1">
    <citation type="journal article" date="2014" name="Gene">
        <title>Comparative genomic analysis of eutherian Mas-related G protein-coupled receptor genes.</title>
        <authorList>
            <person name="Premzl M."/>
        </authorList>
    </citation>
    <scope>NUCLEOTIDE SEQUENCE</scope>
</reference>
<feature type="transmembrane region" description="Helical" evidence="10">
    <location>
        <begin position="31"/>
        <end position="54"/>
    </location>
</feature>
<dbReference type="Pfam" id="PF00001">
    <property type="entry name" value="7tm_1"/>
    <property type="match status" value="1"/>
</dbReference>
<dbReference type="FunFam" id="1.20.1070.10:FF:000193">
    <property type="entry name" value="Mas-related G-protein coupled receptor member E"/>
    <property type="match status" value="1"/>
</dbReference>
<keyword evidence="4 10" id="KW-1133">Transmembrane helix</keyword>
<keyword evidence="5" id="KW-0297">G-protein coupled receptor</keyword>